<dbReference type="RefSeq" id="WP_147920201.1">
    <property type="nucleotide sequence ID" value="NZ_VRTY01000006.1"/>
</dbReference>
<evidence type="ECO:0000313" key="5">
    <source>
        <dbReference type="Proteomes" id="UP000321926"/>
    </source>
</evidence>
<evidence type="ECO:0000259" key="2">
    <source>
        <dbReference type="Pfam" id="PF01345"/>
    </source>
</evidence>
<gene>
    <name evidence="4" type="ORF">FVR03_02590</name>
</gene>
<dbReference type="InterPro" id="IPR001434">
    <property type="entry name" value="OmcB-like_DUF11"/>
</dbReference>
<feature type="domain" description="PKD-like" evidence="3">
    <location>
        <begin position="1236"/>
        <end position="1305"/>
    </location>
</feature>
<dbReference type="NCBIfam" id="TIGR04131">
    <property type="entry name" value="Bac_Flav_CTERM"/>
    <property type="match status" value="1"/>
</dbReference>
<dbReference type="InterPro" id="IPR026341">
    <property type="entry name" value="T9SS_type_B"/>
</dbReference>
<name>A0A5C8KF71_9BACT</name>
<accession>A0A5C8KF71</accession>
<dbReference type="OrthoDB" id="2582440at2"/>
<sequence length="3193" mass="320944">MKIFKKQAFFYIVGLCLASLAGNAYVVPEFIGAYADVFLAASVLEEQNIDMVEASQASVSSKKLSQQIADTTVRIPGQEVLTNPRLGNATLVAGTYKIDGNATLDGPLTITRGTAATTLIQVAGNLLVTGNGSVKTAAGTLAGNVFWIVEGDVSTAGDAKLPANIITPRNKANLSTAGSVEAISFRTAQAAGTQNTLAADLGVRLQITQNGVPVTPGQPIPYGTILTYTYLVENRGPDQETNVTAELTIPGINNDPGYSYSWNIGTLNSEQLITFTVNIRLDIPGASVVSISAAGNGTDNNPANNTATQTICVTPPAAGAISSNVAGNYLCEGSKVRFSIPTIQGAITYNWQVPQGWTWQALNAAQTSIEVTVGTGTGDISVFGSNACGNGPGATPRSYISVSPSAIPVKPVITSEGSLCTGSQITFRLTNPEAGISYRWNRPADWTVVNQNASSITFITSSAGAVSVTATNACSRTSVSDEIMVSTVPAAAVIASEGNLCIGGDITFRVVQPVAGMIYRWVYPAGWQVLETGDSFIRVVANSAGEIRATVTAANAMNCTSEPGEPITVSGVPAAAPVIQSNATPCAGDEITFSVANPPAGLIYQWNYPAEWTFVSRGAASITLVAGAGQVTAQAVNASGCVSAPSNIVTVTERPQAPTIGTDGDLCPGAEATFRIENPVAGVTYQWEYPTSWTLVSQTAGTVKVRVAAGQITARGSNAAGCSGEPSEPVTVLELPVTPVITHEGPLCPGTETEFKVESPVAGLLYNWSYPSDWVFVSQDNASIKLVPAAGQIAVRAENGAGCESGVSNSFQVPAAPAIPVISNQGALCVGNQVTFQISNPDAAQSYSWTYPSTWVVVSESSTSITLTVAAGQITARTTGGDCGPGEESEALVVTEVPAVPVISMSNAADACPGTEKTFTVQNAVAGVNYNWTYPSSWSFVSQSASSIRLIIGVGDITASAQSGSGCESGPSNTVTITETLPAAPAITSEGGLCVGSEVTFKITNPDAALTYQWNYPTTWTLLTEDASSVRLRIGSGAITATSLNSCGAAGGTSNAIVVSGPEEPMPALIVSEGTLCIGSEVTFRVASPEAGASYQWNYPSGWTILSDDGTSIRFRVGTGAITATALTSCGTPGEAGNAITVSDNTQPAAPVIAHEGGLCVGSTVTFRVSNPEPGLAYQWTYPSAWAVVSEGAASIRVVVGAGAISARAVNGCGIQSAGSNAITVVPGEGQLAAPVISSEGGLCAGGEVTFRVVSPEAGATYRWNYPSNWVLLSETASTIRLTVGTGAIRATAVPTTTAGCQSDFSNSITISDNVPPATPVILNEGGLCAGSEVLFRVAAPQAGISYQWNYPATWTLVAQDASSIRLVAGAGNISVTAINNCNALTAASTPIVVAPTPAKPGTIAASSSFCIGQQVVLTVDAVAGATSYVWSLPAGWVGASTGRSITVTVGSTEGTLAVSSRSGNCTSAASTLPVTPAALPAQPGAITASSAFCVGSQVTLSVPAVAGLNYTWAVPSGWRIDSPQGASSITVTVGGTAGAISVRAAGASGCASSTRTLNATPFVTPAQPGAITATATTQCVGQTVTFSVAAVTGATYYRWSLPTGWSITAGQGTTTITARVGAGAGSVSVTAGAGATGACASAASTLPVTPVALPAQPGRITVSGALCVGSQVTLSVPGVAGMSYTWAVPSGWTIDSPQDGSSISVTVGATNGAISVRAVNASGCTGTTRTLNARPFVTPEQPGAIIASGTQCVGQTTTFSIAAVSGATYYRWSLPAGWSITAGQGTRTITARVGAATGTVAVTAGTGAAGACASAASTLPVTPVALPAQPGTISANAAFCAGSQVTLSVPAVAGLNYTWAVPSGWRIDSPQGTSSVSVTVGATSGAISVRAVNASGCTGSARTLNVTPFAAPTQPGAIIANGAQCIGQVVTFSVATVAGASYYNWSVPAGWTVTAGQGTTSITARVGTTAGVVSVTAGTGNIGSCASAARTLPVSPVALPSQPGAIAASGAFCIGREITLSVPAEAGMTYNWTLPAGWVGSSSTNSILVTVGTAGGAISVTAANAAGCLSTARTLSATLIAAPAQPAAITFNSPLCVGQQVTFSIPSVAGMSYNWSLPDGWSGSSTTNTISVTVGSSAGIVSVSATNAGGCSSTARSLDVNPAVAPAMPGAITTSGSLCVGNQVTFTVENRPGITSYSWTLPTGWTGASTTNTITATVGAASGTISVVANAGGCPSPSATLPVTPVAAPAQPGAITPGGAFCAGREVTLSVLAVAGLSYNWSLPATWSIVSGNGTASITATVGTAGGTISVAAANGEGCNGPARTLAAALLAAPATPEAISASGNLCVGSQITLSVRAITGVTFRWSLPDGWTGTSTARTITVTVGATAGTVSVVTVNTGGCTSAASTLNVNPATPVAPGEITASGPFCATRQVTFNIEPVAGAASYAWTLPTGWTAVAGSTSTSITVTVPNNTTARVISVRAVGAGGCLSTASTLNVVPTSLPGQPESIAILQNALLCIGNKVTFSVTAVAGMTYNWQLPEGWEGSSTTNTIIATVGTTEGTVSVTATNATGCTSNVRTRAVTPLVVPAQPGEILASGPYCAGGTVTFSVEPVEGAASYVWSMPSGWSAVASSTTNSITYNVPNNTTTRTLTVVARGAGNCPSESRSITVTPLTVPAQPSVITGPTVVCPNTEGVEYSVVQLSNRTYDWRLPEGWVITDGEGTAAITVRTGETPGTVSVSAENACFSSVNNRSLAVSLRPGTPATPGPITSSGPLCAGTANTLISVDPVPGATTYTWEVPEGWLITAGQGNSDIEVTAGSTAGEIRVTAGNSCGTSAANVLAVNAQPRPETPEAIAGEIEPCAGRTGVVYTIPAVAGAMAYTWVVPAGWSVQAGQNTTSIRVRVGSSQGNISVIASNSCGTSAASTLAVRPVTGVPTAPGMISGEIEMCVGRTLTYTVVGASRATSYTWSFPTGWAITNGQGTTQVTVVAGIGSGQVSVVANNSCGTSLSSTMNVRAVQIAGASAILDRSSMCDGLIYEVASVAGASAYNWSVPSGWSVLSGQGTTRIRVAAAGNSVGAIAVVIDNGTCLSESVSLTPDLSLIASDLEFPNVFSPNNDGNNDTWAIENLGNYPNTEVSIINRWGNEVYRSSNYKNDWTGDNLSEGTYYYMARVKQCDGSDKVYKGFVMIMR</sequence>
<proteinExistence type="predicted"/>
<feature type="domain" description="PKD-like" evidence="3">
    <location>
        <begin position="903"/>
        <end position="975"/>
    </location>
</feature>
<feature type="domain" description="PKD-like" evidence="3">
    <location>
        <begin position="819"/>
        <end position="890"/>
    </location>
</feature>
<feature type="domain" description="PKD-like" evidence="3">
    <location>
        <begin position="491"/>
        <end position="563"/>
    </location>
</feature>
<feature type="domain" description="PKD-like" evidence="3">
    <location>
        <begin position="740"/>
        <end position="812"/>
    </location>
</feature>
<keyword evidence="5" id="KW-1185">Reference proteome</keyword>
<dbReference type="InterPro" id="IPR045829">
    <property type="entry name" value="PKD_6"/>
</dbReference>
<feature type="domain" description="PKD-like" evidence="3">
    <location>
        <begin position="2590"/>
        <end position="2666"/>
    </location>
</feature>
<feature type="domain" description="PKD-like" evidence="3">
    <location>
        <begin position="659"/>
        <end position="725"/>
    </location>
</feature>
<feature type="domain" description="PKD-like" evidence="3">
    <location>
        <begin position="1740"/>
        <end position="1808"/>
    </location>
</feature>
<feature type="domain" description="PKD-like" evidence="3">
    <location>
        <begin position="412"/>
        <end position="480"/>
    </location>
</feature>
<feature type="domain" description="PKD-like" evidence="3">
    <location>
        <begin position="2166"/>
        <end position="2240"/>
    </location>
</feature>
<dbReference type="InterPro" id="IPR013783">
    <property type="entry name" value="Ig-like_fold"/>
</dbReference>
<dbReference type="EMBL" id="VRTY01000006">
    <property type="protein sequence ID" value="TXK51987.1"/>
    <property type="molecule type" value="Genomic_DNA"/>
</dbReference>
<feature type="domain" description="PKD-like" evidence="3">
    <location>
        <begin position="1152"/>
        <end position="1219"/>
    </location>
</feature>
<reference evidence="4 5" key="1">
    <citation type="submission" date="2019-08" db="EMBL/GenBank/DDBJ databases">
        <authorList>
            <person name="Shi S."/>
        </authorList>
    </citation>
    <scope>NUCLEOTIDE SEQUENCE [LARGE SCALE GENOMIC DNA]</scope>
    <source>
        <strain evidence="4 5">GY10130</strain>
    </source>
</reference>
<feature type="domain" description="PKD-like" evidence="3">
    <location>
        <begin position="2417"/>
        <end position="2499"/>
    </location>
</feature>
<protein>
    <submittedName>
        <fullName evidence="4">T9SS type B sorting domain-containing protein</fullName>
    </submittedName>
</protein>
<feature type="domain" description="PKD-like" evidence="3">
    <location>
        <begin position="1398"/>
        <end position="1475"/>
    </location>
</feature>
<feature type="domain" description="PKD-like" evidence="3">
    <location>
        <begin position="1066"/>
        <end position="1136"/>
    </location>
</feature>
<feature type="domain" description="DUF11" evidence="2">
    <location>
        <begin position="219"/>
        <end position="311"/>
    </location>
</feature>
<feature type="domain" description="PKD-like" evidence="3">
    <location>
        <begin position="2851"/>
        <end position="2931"/>
    </location>
</feature>
<feature type="domain" description="PKD-like" evidence="3">
    <location>
        <begin position="2334"/>
        <end position="2412"/>
    </location>
</feature>
<feature type="domain" description="PKD-like" evidence="3">
    <location>
        <begin position="2511"/>
        <end position="2578"/>
    </location>
</feature>
<feature type="domain" description="PKD-like" evidence="3">
    <location>
        <begin position="1319"/>
        <end position="1389"/>
    </location>
</feature>
<evidence type="ECO:0000256" key="1">
    <source>
        <dbReference type="SAM" id="SignalP"/>
    </source>
</evidence>
<keyword evidence="1" id="KW-0732">Signal</keyword>
<evidence type="ECO:0000313" key="4">
    <source>
        <dbReference type="EMBL" id="TXK51987.1"/>
    </source>
</evidence>
<evidence type="ECO:0000259" key="3">
    <source>
        <dbReference type="Pfam" id="PF19408"/>
    </source>
</evidence>
<feature type="signal peptide" evidence="1">
    <location>
        <begin position="1"/>
        <end position="26"/>
    </location>
</feature>
<feature type="domain" description="PKD-like" evidence="3">
    <location>
        <begin position="1655"/>
        <end position="1732"/>
    </location>
</feature>
<feature type="domain" description="PKD-like" evidence="3">
    <location>
        <begin position="317"/>
        <end position="392"/>
    </location>
</feature>
<feature type="chain" id="PRO_5022893911" evidence="1">
    <location>
        <begin position="27"/>
        <end position="3193"/>
    </location>
</feature>
<dbReference type="Pfam" id="PF19408">
    <property type="entry name" value="PKD_6"/>
    <property type="match status" value="33"/>
</dbReference>
<feature type="domain" description="PKD-like" evidence="3">
    <location>
        <begin position="1481"/>
        <end position="1557"/>
    </location>
</feature>
<feature type="domain" description="PKD-like" evidence="3">
    <location>
        <begin position="2678"/>
        <end position="2757"/>
    </location>
</feature>
<feature type="domain" description="PKD-like" evidence="3">
    <location>
        <begin position="3025"/>
        <end position="3093"/>
    </location>
</feature>
<dbReference type="Gene3D" id="2.60.40.10">
    <property type="entry name" value="Immunoglobulins"/>
    <property type="match status" value="1"/>
</dbReference>
<dbReference type="Proteomes" id="UP000321926">
    <property type="component" value="Unassembled WGS sequence"/>
</dbReference>
<feature type="domain" description="PKD-like" evidence="3">
    <location>
        <begin position="2001"/>
        <end position="2073"/>
    </location>
</feature>
<feature type="domain" description="PKD-like" evidence="3">
    <location>
        <begin position="2938"/>
        <end position="3017"/>
    </location>
</feature>
<feature type="domain" description="PKD-like" evidence="3">
    <location>
        <begin position="573"/>
        <end position="644"/>
    </location>
</feature>
<feature type="domain" description="PKD-like" evidence="3">
    <location>
        <begin position="2250"/>
        <end position="2324"/>
    </location>
</feature>
<feature type="domain" description="PKD-like" evidence="3">
    <location>
        <begin position="984"/>
        <end position="1051"/>
    </location>
</feature>
<feature type="domain" description="PKD-like" evidence="3">
    <location>
        <begin position="2084"/>
        <end position="2160"/>
    </location>
</feature>
<comment type="caution">
    <text evidence="4">The sequence shown here is derived from an EMBL/GenBank/DDBJ whole genome shotgun (WGS) entry which is preliminary data.</text>
</comment>
<feature type="domain" description="PKD-like" evidence="3">
    <location>
        <begin position="1566"/>
        <end position="1636"/>
    </location>
</feature>
<feature type="domain" description="PKD-like" evidence="3">
    <location>
        <begin position="1913"/>
        <end position="1981"/>
    </location>
</feature>
<feature type="domain" description="PKD-like" evidence="3">
    <location>
        <begin position="1828"/>
        <end position="1907"/>
    </location>
</feature>
<dbReference type="Pfam" id="PF01345">
    <property type="entry name" value="DUF11"/>
    <property type="match status" value="1"/>
</dbReference>
<feature type="domain" description="PKD-like" evidence="3">
    <location>
        <begin position="2765"/>
        <end position="2845"/>
    </location>
</feature>
<dbReference type="Pfam" id="PF13585">
    <property type="entry name" value="CHU_C"/>
    <property type="match status" value="1"/>
</dbReference>
<organism evidence="4 5">
    <name type="scientific">Pontibacter qinzhouensis</name>
    <dbReference type="NCBI Taxonomy" id="2603253"/>
    <lineage>
        <taxon>Bacteria</taxon>
        <taxon>Pseudomonadati</taxon>
        <taxon>Bacteroidota</taxon>
        <taxon>Cytophagia</taxon>
        <taxon>Cytophagales</taxon>
        <taxon>Hymenobacteraceae</taxon>
        <taxon>Pontibacter</taxon>
    </lineage>
</organism>